<evidence type="ECO:0000313" key="7">
    <source>
        <dbReference type="EMBL" id="MFK7159901.1"/>
    </source>
</evidence>
<keyword evidence="2 5" id="KW-0813">Transport</keyword>
<dbReference type="PANTHER" id="PTHR30222">
    <property type="entry name" value="SPERMIDINE/PUTRESCINE-BINDING PERIPLASMIC PROTEIN"/>
    <property type="match status" value="1"/>
</dbReference>
<dbReference type="PANTHER" id="PTHR30222:SF12">
    <property type="entry name" value="NORSPERMIDINE SENSOR"/>
    <property type="match status" value="1"/>
</dbReference>
<evidence type="ECO:0000256" key="2">
    <source>
        <dbReference type="ARBA" id="ARBA00022448"/>
    </source>
</evidence>
<sequence length="367" mass="40642">MSTPLKSVLFAASTATLLTVGSVHASQVRMYNWSDYIAENTLSQFREQTGIRVIYDVFDTNEVLEAALLSGRSGYDLVVPSNHYVTKQISAGAFARLNHDLLPNRQHLDENLLSLLEDVGASAEYTLPYLWGTNGYGYNYDRVTAILGEDAPTDSWALMFDPEIASRLAAGGCGITMLDSGDEMLPAALAYLGKDPLSQNTADIELAARTLMAVRPYITYFHSSRYITDLANGDICVAAGYSGDVFQAAERAREVNNGHDIRYTIPKEGAALWFDMLAIPADAPNQENAHRLINFLLEPEVIADISNYVLYANPNRSANTLVDTELFNDPAVYPSEEVMAKLYLPRERPLAVQRVITRQWNRVKSGR</sequence>
<name>A0ABW8PUF3_9GAMM</name>
<dbReference type="Gene3D" id="3.40.190.10">
    <property type="entry name" value="Periplasmic binding protein-like II"/>
    <property type="match status" value="2"/>
</dbReference>
<evidence type="ECO:0000256" key="4">
    <source>
        <dbReference type="ARBA" id="ARBA00022764"/>
    </source>
</evidence>
<comment type="function">
    <text evidence="5">Required for the activity of the bacterial periplasmic transport system of putrescine.</text>
</comment>
<evidence type="ECO:0000256" key="5">
    <source>
        <dbReference type="PIRNR" id="PIRNR019574"/>
    </source>
</evidence>
<evidence type="ECO:0000313" key="8">
    <source>
        <dbReference type="Proteomes" id="UP001621714"/>
    </source>
</evidence>
<evidence type="ECO:0000256" key="1">
    <source>
        <dbReference type="ARBA" id="ARBA00004418"/>
    </source>
</evidence>
<accession>A0ABW8PUF3</accession>
<feature type="chain" id="PRO_5045499300" description="Putrescine-binding periplasmic protein" evidence="6">
    <location>
        <begin position="26"/>
        <end position="367"/>
    </location>
</feature>
<reference evidence="7 8" key="1">
    <citation type="submission" date="2024-02" db="EMBL/GenBank/DDBJ databases">
        <title>Marinospirillum sp. MEB 164 isolated from Lonar lake sediment.</title>
        <authorList>
            <person name="Joshi A."/>
            <person name="Thite S."/>
        </authorList>
    </citation>
    <scope>NUCLEOTIDE SEQUENCE [LARGE SCALE GENOMIC DNA]</scope>
    <source>
        <strain evidence="7 8">MEB164</strain>
    </source>
</reference>
<dbReference type="EMBL" id="JBANFI010000001">
    <property type="protein sequence ID" value="MFK7159901.1"/>
    <property type="molecule type" value="Genomic_DNA"/>
</dbReference>
<evidence type="ECO:0000256" key="6">
    <source>
        <dbReference type="SAM" id="SignalP"/>
    </source>
</evidence>
<dbReference type="CDD" id="cd13659">
    <property type="entry name" value="PBP2_PotF"/>
    <property type="match status" value="1"/>
</dbReference>
<protein>
    <recommendedName>
        <fullName evidence="5">Putrescine-binding periplasmic protein</fullName>
    </recommendedName>
</protein>
<dbReference type="Proteomes" id="UP001621714">
    <property type="component" value="Unassembled WGS sequence"/>
</dbReference>
<feature type="signal peptide" evidence="6">
    <location>
        <begin position="1"/>
        <end position="25"/>
    </location>
</feature>
<gene>
    <name evidence="7" type="ORF">V6U78_02460</name>
</gene>
<keyword evidence="8" id="KW-1185">Reference proteome</keyword>
<dbReference type="PIRSF" id="PIRSF019574">
    <property type="entry name" value="Periplasmic_polyamine_BP"/>
    <property type="match status" value="1"/>
</dbReference>
<organism evidence="7 8">
    <name type="scientific">Marinospirillum alkalitolerans</name>
    <dbReference type="NCBI Taxonomy" id="3123374"/>
    <lineage>
        <taxon>Bacteria</taxon>
        <taxon>Pseudomonadati</taxon>
        <taxon>Pseudomonadota</taxon>
        <taxon>Gammaproteobacteria</taxon>
        <taxon>Oceanospirillales</taxon>
        <taxon>Oceanospirillaceae</taxon>
        <taxon>Marinospirillum</taxon>
    </lineage>
</organism>
<comment type="subcellular location">
    <subcellularLocation>
        <location evidence="1 5">Periplasm</location>
    </subcellularLocation>
</comment>
<dbReference type="SUPFAM" id="SSF53850">
    <property type="entry name" value="Periplasmic binding protein-like II"/>
    <property type="match status" value="1"/>
</dbReference>
<dbReference type="InterPro" id="IPR001188">
    <property type="entry name" value="Sperm_putr-bd"/>
</dbReference>
<proteinExistence type="inferred from homology"/>
<comment type="similarity">
    <text evidence="5">Belongs to the bacterial solute-binding protein PotD/PotF family.</text>
</comment>
<dbReference type="InterPro" id="IPR006059">
    <property type="entry name" value="SBP"/>
</dbReference>
<keyword evidence="4 5" id="KW-0574">Periplasm</keyword>
<keyword evidence="3 6" id="KW-0732">Signal</keyword>
<dbReference type="Pfam" id="PF13416">
    <property type="entry name" value="SBP_bac_8"/>
    <property type="match status" value="1"/>
</dbReference>
<dbReference type="PRINTS" id="PR00909">
    <property type="entry name" value="SPERMDNBNDNG"/>
</dbReference>
<comment type="caution">
    <text evidence="7">The sequence shown here is derived from an EMBL/GenBank/DDBJ whole genome shotgun (WGS) entry which is preliminary data.</text>
</comment>
<dbReference type="RefSeq" id="WP_405336841.1">
    <property type="nucleotide sequence ID" value="NZ_JBANFI010000001.1"/>
</dbReference>
<evidence type="ECO:0000256" key="3">
    <source>
        <dbReference type="ARBA" id="ARBA00022729"/>
    </source>
</evidence>